<evidence type="ECO:0000313" key="4">
    <source>
        <dbReference type="Proteomes" id="UP000294292"/>
    </source>
</evidence>
<dbReference type="AlphaFoldDB" id="A0A4P6ZYG6"/>
<organism evidence="3 4">
    <name type="scientific">Paenisporosarcina antarctica</name>
    <dbReference type="NCBI Taxonomy" id="417367"/>
    <lineage>
        <taxon>Bacteria</taxon>
        <taxon>Bacillati</taxon>
        <taxon>Bacillota</taxon>
        <taxon>Bacilli</taxon>
        <taxon>Bacillales</taxon>
        <taxon>Caryophanaceae</taxon>
        <taxon>Paenisporosarcina</taxon>
    </lineage>
</organism>
<keyword evidence="2" id="KW-1133">Transmembrane helix</keyword>
<dbReference type="InterPro" id="IPR010273">
    <property type="entry name" value="DUF881"/>
</dbReference>
<feature type="transmembrane region" description="Helical" evidence="2">
    <location>
        <begin position="6"/>
        <end position="27"/>
    </location>
</feature>
<reference evidence="3 4" key="1">
    <citation type="submission" date="2019-03" db="EMBL/GenBank/DDBJ databases">
        <title>Complete genome sequence of Paenisporosarcina antarctica CGMCC 1.6503T.</title>
        <authorList>
            <person name="Rong J.-C."/>
            <person name="Chi N.-Y."/>
            <person name="Zhang Q.-F."/>
        </authorList>
    </citation>
    <scope>NUCLEOTIDE SEQUENCE [LARGE SCALE GENOMIC DNA]</scope>
    <source>
        <strain evidence="3 4">CGMCC 1.6503</strain>
    </source>
</reference>
<dbReference type="EMBL" id="CP038015">
    <property type="protein sequence ID" value="QBP41541.1"/>
    <property type="molecule type" value="Genomic_DNA"/>
</dbReference>
<dbReference type="PANTHER" id="PTHR37313:SF2">
    <property type="entry name" value="UPF0749 PROTEIN YLXX"/>
    <property type="match status" value="1"/>
</dbReference>
<dbReference type="Proteomes" id="UP000294292">
    <property type="component" value="Chromosome"/>
</dbReference>
<evidence type="ECO:0000256" key="1">
    <source>
        <dbReference type="ARBA" id="ARBA00009108"/>
    </source>
</evidence>
<sequence>MKLGVYARFTFILLIVGFMIAVQYNTVQKPESRDTRDIWEIRQELSTEKKLHSELLSKIRDINEMITKYDNLQSESPARALNDTLATLREKAGLTEVTGPGLELIIEPSLEAVAFGQSVTSISPDLLVRLLNEINRFNGHYVSIDGKRIIQSSPIRDINGETTVNSVNVQTPPFKILIGTDSSEDAEKLYNHLQSSMIMDDFFIDNLYLTIGEPQNQIKIPAFDQTFKNNYLKNTSEGD</sequence>
<accession>A0A4P6ZYG6</accession>
<evidence type="ECO:0000313" key="3">
    <source>
        <dbReference type="EMBL" id="QBP41541.1"/>
    </source>
</evidence>
<dbReference type="Pfam" id="PF05949">
    <property type="entry name" value="DUF881"/>
    <property type="match status" value="1"/>
</dbReference>
<gene>
    <name evidence="3" type="ORF">E2636_10490</name>
</gene>
<keyword evidence="2" id="KW-0472">Membrane</keyword>
<keyword evidence="2" id="KW-0812">Transmembrane</keyword>
<proteinExistence type="inferred from homology"/>
<dbReference type="KEGG" id="panc:E2636_10490"/>
<dbReference type="Gene3D" id="3.30.70.1880">
    <property type="entry name" value="Protein of unknown function DUF881"/>
    <property type="match status" value="1"/>
</dbReference>
<keyword evidence="4" id="KW-1185">Reference proteome</keyword>
<evidence type="ECO:0000256" key="2">
    <source>
        <dbReference type="SAM" id="Phobius"/>
    </source>
</evidence>
<dbReference type="OrthoDB" id="2439649at2"/>
<dbReference type="PANTHER" id="PTHR37313">
    <property type="entry name" value="UPF0749 PROTEIN RV1825"/>
    <property type="match status" value="1"/>
</dbReference>
<protein>
    <submittedName>
        <fullName evidence="3">DUF881 domain-containing protein</fullName>
    </submittedName>
</protein>
<name>A0A4P6ZYG6_9BACL</name>
<comment type="similarity">
    <text evidence="1">Belongs to the UPF0749 family.</text>
</comment>
<dbReference type="RefSeq" id="WP_134210144.1">
    <property type="nucleotide sequence ID" value="NZ_CP038015.1"/>
</dbReference>